<dbReference type="GO" id="GO:0003677">
    <property type="term" value="F:DNA binding"/>
    <property type="evidence" value="ECO:0007669"/>
    <property type="project" value="UniProtKB-KW"/>
</dbReference>
<proteinExistence type="predicted"/>
<protein>
    <submittedName>
        <fullName evidence="3">Transposase</fullName>
    </submittedName>
</protein>
<dbReference type="NCBIfam" id="NF040570">
    <property type="entry name" value="guided_TnpB"/>
    <property type="match status" value="1"/>
</dbReference>
<name>A0A1V8YCV5_9ENTE</name>
<evidence type="ECO:0000313" key="3">
    <source>
        <dbReference type="EMBL" id="OQO70443.1"/>
    </source>
</evidence>
<accession>A0A1V8YCV5</accession>
<dbReference type="InterPro" id="IPR010095">
    <property type="entry name" value="Cas12f1-like_TNB"/>
</dbReference>
<dbReference type="PANTHER" id="PTHR30405">
    <property type="entry name" value="TRANSPOSASE"/>
    <property type="match status" value="1"/>
</dbReference>
<dbReference type="NCBIfam" id="TIGR01766">
    <property type="entry name" value="IS200/IS605 family accessory protein TnpB-like domain"/>
    <property type="match status" value="1"/>
</dbReference>
<dbReference type="Proteomes" id="UP000192477">
    <property type="component" value="Unassembled WGS sequence"/>
</dbReference>
<dbReference type="PANTHER" id="PTHR30405:SF11">
    <property type="entry name" value="RNA-GUIDED DNA ENDONUCLEASE RV2885C-RELATED"/>
    <property type="match status" value="1"/>
</dbReference>
<evidence type="ECO:0000259" key="2">
    <source>
        <dbReference type="Pfam" id="PF07282"/>
    </source>
</evidence>
<reference evidence="3 4" key="1">
    <citation type="journal article" date="2017" name="BMC Microbiol.">
        <title>Comparative genomics of Enterococcus spp. isolated from bovine feces.</title>
        <authorList>
            <person name="Beukers A.G."/>
            <person name="Zaheer R."/>
            <person name="Goji N."/>
            <person name="Amoako K.K."/>
            <person name="Chaves A.V."/>
            <person name="Ward M.P."/>
            <person name="McAllister T.A."/>
        </authorList>
    </citation>
    <scope>NUCLEOTIDE SEQUENCE [LARGE SCALE GENOMIC DNA]</scope>
    <source>
        <strain evidence="3 4">F1129D 143</strain>
    </source>
</reference>
<dbReference type="InterPro" id="IPR051399">
    <property type="entry name" value="RNA-guided_DNA_endo/Transpos"/>
</dbReference>
<dbReference type="AlphaFoldDB" id="A0A1V8YCV5"/>
<dbReference type="STRING" id="112904.BH747_06505"/>
<keyword evidence="1" id="KW-0238">DNA-binding</keyword>
<dbReference type="Pfam" id="PF07282">
    <property type="entry name" value="Cas12f1-like_TNB"/>
    <property type="match status" value="1"/>
</dbReference>
<organism evidence="3 4">
    <name type="scientific">Enterococcus villorum</name>
    <dbReference type="NCBI Taxonomy" id="112904"/>
    <lineage>
        <taxon>Bacteria</taxon>
        <taxon>Bacillati</taxon>
        <taxon>Bacillota</taxon>
        <taxon>Bacilli</taxon>
        <taxon>Lactobacillales</taxon>
        <taxon>Enterococcaceae</taxon>
        <taxon>Enterococcus</taxon>
    </lineage>
</organism>
<evidence type="ECO:0000256" key="1">
    <source>
        <dbReference type="ARBA" id="ARBA00023125"/>
    </source>
</evidence>
<gene>
    <name evidence="3" type="ORF">BH747_06505</name>
</gene>
<evidence type="ECO:0000313" key="4">
    <source>
        <dbReference type="Proteomes" id="UP000192477"/>
    </source>
</evidence>
<sequence length="358" mass="40842">MSQAMTVKIKLKPTNAQTEFIQTSSLAYIEAVNLLVSEMIMAEKVTKKTSKDVDAPLNSAVKNQAIRDAKSVFQKAKKSHFKNIPLLKKPVIIWNNQNFTIGPSGIKMPFVIDGKSKKIEIMADIPEYERSLLKKACKISTLRITRKRAHYVAQIAIELPEKLNTATKIMGVDLGIKVPAVCCTEDNEVKFSGNGRMNKYIRRYHHSRRKKLGKAKKINALKKSKDKEQRWMKDQDHKISREIVDFAVNHHIGMIRLEKLANIRKQTRKSRKNNHSLSNWSFYRLASFIEYKAKLVGIKVEYVHPAYTSQKCPNCGHRHRAKNRKYDCSDCGYIGHRDIVGAKNIIDAPVLDGKSQVA</sequence>
<comment type="caution">
    <text evidence="3">The sequence shown here is derived from an EMBL/GenBank/DDBJ whole genome shotgun (WGS) entry which is preliminary data.</text>
</comment>
<dbReference type="EMBL" id="MJEA01000005">
    <property type="protein sequence ID" value="OQO70443.1"/>
    <property type="molecule type" value="Genomic_DNA"/>
</dbReference>
<feature type="domain" description="Cas12f1-like TNB" evidence="2">
    <location>
        <begin position="282"/>
        <end position="345"/>
    </location>
</feature>
<dbReference type="OrthoDB" id="2161152at2"/>